<gene>
    <name evidence="2" type="ORF">CONLIGDRAFT_680699</name>
</gene>
<organism evidence="2 3">
    <name type="scientific">Coniochaeta ligniaria NRRL 30616</name>
    <dbReference type="NCBI Taxonomy" id="1408157"/>
    <lineage>
        <taxon>Eukaryota</taxon>
        <taxon>Fungi</taxon>
        <taxon>Dikarya</taxon>
        <taxon>Ascomycota</taxon>
        <taxon>Pezizomycotina</taxon>
        <taxon>Sordariomycetes</taxon>
        <taxon>Sordariomycetidae</taxon>
        <taxon>Coniochaetales</taxon>
        <taxon>Coniochaetaceae</taxon>
        <taxon>Coniochaeta</taxon>
    </lineage>
</organism>
<feature type="compositionally biased region" description="Basic and acidic residues" evidence="1">
    <location>
        <begin position="1"/>
        <end position="15"/>
    </location>
</feature>
<evidence type="ECO:0000256" key="1">
    <source>
        <dbReference type="SAM" id="MobiDB-lite"/>
    </source>
</evidence>
<dbReference type="STRING" id="1408157.A0A1J7IR02"/>
<dbReference type="InterPro" id="IPR018555">
    <property type="entry name" value="C630.06c-like"/>
</dbReference>
<protein>
    <submittedName>
        <fullName evidence="2">Uncharacterized protein</fullName>
    </submittedName>
</protein>
<evidence type="ECO:0000313" key="2">
    <source>
        <dbReference type="EMBL" id="OIW29894.1"/>
    </source>
</evidence>
<feature type="compositionally biased region" description="Basic residues" evidence="1">
    <location>
        <begin position="186"/>
        <end position="197"/>
    </location>
</feature>
<dbReference type="EMBL" id="KV875097">
    <property type="protein sequence ID" value="OIW29894.1"/>
    <property type="molecule type" value="Genomic_DNA"/>
</dbReference>
<feature type="compositionally biased region" description="Basic and acidic residues" evidence="1">
    <location>
        <begin position="198"/>
        <end position="230"/>
    </location>
</feature>
<dbReference type="AlphaFoldDB" id="A0A1J7IR02"/>
<evidence type="ECO:0000313" key="3">
    <source>
        <dbReference type="Proteomes" id="UP000182658"/>
    </source>
</evidence>
<sequence>MFDVPDAKRVRRDELYSSESEGDAVAHRQEDAATRAKLNERLARMYSLDVVGPGAPGAGDSDEELPDAPADGDDQEEPAFEFRLFSTAGSAPKVVVNDEDDGDGAILSSRPKSFHLKEDFTPEELERFRQVAVEYTDIVQGAQQRAWGLEVPWRVTKITVKPGPGTSSTVQKGGKSKTTTEEPDKRKRPGKKRRIAFRIKENERIQKEEERKAKEEAAAKHRLTKEEHLKEKKKRLNREKKLKRRQKEKEKKMAGKSGGEGAGDDHSSSGSESDES</sequence>
<feature type="region of interest" description="Disordered" evidence="1">
    <location>
        <begin position="49"/>
        <end position="79"/>
    </location>
</feature>
<keyword evidence="3" id="KW-1185">Reference proteome</keyword>
<dbReference type="Proteomes" id="UP000182658">
    <property type="component" value="Unassembled WGS sequence"/>
</dbReference>
<dbReference type="OrthoDB" id="5425061at2759"/>
<dbReference type="Pfam" id="PF09428">
    <property type="entry name" value="DUF2011"/>
    <property type="match status" value="1"/>
</dbReference>
<feature type="compositionally biased region" description="Acidic residues" evidence="1">
    <location>
        <begin position="60"/>
        <end position="79"/>
    </location>
</feature>
<dbReference type="InParanoid" id="A0A1J7IR02"/>
<accession>A0A1J7IR02</accession>
<reference evidence="2 3" key="1">
    <citation type="submission" date="2016-10" db="EMBL/GenBank/DDBJ databases">
        <title>Draft genome sequence of Coniochaeta ligniaria NRRL30616, a lignocellulolytic fungus for bioabatement of inhibitors in plant biomass hydrolysates.</title>
        <authorList>
            <consortium name="DOE Joint Genome Institute"/>
            <person name="Jimenez D.J."/>
            <person name="Hector R.E."/>
            <person name="Riley R."/>
            <person name="Sun H."/>
            <person name="Grigoriev I.V."/>
            <person name="Van Elsas J.D."/>
            <person name="Nichols N.N."/>
        </authorList>
    </citation>
    <scope>NUCLEOTIDE SEQUENCE [LARGE SCALE GENOMIC DNA]</scope>
    <source>
        <strain evidence="2 3">NRRL 30616</strain>
    </source>
</reference>
<name>A0A1J7IR02_9PEZI</name>
<feature type="region of interest" description="Disordered" evidence="1">
    <location>
        <begin position="158"/>
        <end position="276"/>
    </location>
</feature>
<feature type="compositionally biased region" description="Basic residues" evidence="1">
    <location>
        <begin position="231"/>
        <end position="246"/>
    </location>
</feature>
<feature type="region of interest" description="Disordered" evidence="1">
    <location>
        <begin position="1"/>
        <end position="30"/>
    </location>
</feature>
<proteinExistence type="predicted"/>